<dbReference type="AlphaFoldDB" id="A0A5C5VYW9"/>
<dbReference type="RefSeq" id="WP_146574307.1">
    <property type="nucleotide sequence ID" value="NZ_SJPH01000004.1"/>
</dbReference>
<accession>A0A5C5VYW9</accession>
<sequence>MPAPPLTEQHSALHRNEAEALAVPFFPHLGELEPVGLADLPPAYQTLLGHEGHMTVTLEAWHESLMDVRVVGEHAEGSQYARHSLLARQSDGRVVQSGVMRIDLAGLPPEVQQRVAAGGCPLGRILIRSNLLREVELLALWRITPGEQLAAELQTDAGEVIYGRCARIIVENRNAVELLEIVKP</sequence>
<dbReference type="OrthoDB" id="268218at2"/>
<dbReference type="InterPro" id="IPR028978">
    <property type="entry name" value="Chorismate_lyase_/UTRA_dom_sf"/>
</dbReference>
<protein>
    <submittedName>
        <fullName evidence="1">Uncharacterized protein</fullName>
    </submittedName>
</protein>
<dbReference type="Gene3D" id="3.40.1410.10">
    <property type="entry name" value="Chorismate lyase-like"/>
    <property type="match status" value="1"/>
</dbReference>
<dbReference type="SUPFAM" id="SSF64288">
    <property type="entry name" value="Chorismate lyase-like"/>
    <property type="match status" value="1"/>
</dbReference>
<name>A0A5C5VYW9_9BACT</name>
<dbReference type="EMBL" id="SJPH01000004">
    <property type="protein sequence ID" value="TWT43297.1"/>
    <property type="molecule type" value="Genomic_DNA"/>
</dbReference>
<organism evidence="1 2">
    <name type="scientific">Botrimarina hoheduenensis</name>
    <dbReference type="NCBI Taxonomy" id="2528000"/>
    <lineage>
        <taxon>Bacteria</taxon>
        <taxon>Pseudomonadati</taxon>
        <taxon>Planctomycetota</taxon>
        <taxon>Planctomycetia</taxon>
        <taxon>Pirellulales</taxon>
        <taxon>Lacipirellulaceae</taxon>
        <taxon>Botrimarina</taxon>
    </lineage>
</organism>
<reference evidence="1 2" key="1">
    <citation type="submission" date="2019-02" db="EMBL/GenBank/DDBJ databases">
        <title>Deep-cultivation of Planctomycetes and their phenomic and genomic characterization uncovers novel biology.</title>
        <authorList>
            <person name="Wiegand S."/>
            <person name="Jogler M."/>
            <person name="Boedeker C."/>
            <person name="Pinto D."/>
            <person name="Vollmers J."/>
            <person name="Rivas-Marin E."/>
            <person name="Kohn T."/>
            <person name="Peeters S.H."/>
            <person name="Heuer A."/>
            <person name="Rast P."/>
            <person name="Oberbeckmann S."/>
            <person name="Bunk B."/>
            <person name="Jeske O."/>
            <person name="Meyerdierks A."/>
            <person name="Storesund J.E."/>
            <person name="Kallscheuer N."/>
            <person name="Luecker S."/>
            <person name="Lage O.M."/>
            <person name="Pohl T."/>
            <person name="Merkel B.J."/>
            <person name="Hornburger P."/>
            <person name="Mueller R.-W."/>
            <person name="Bruemmer F."/>
            <person name="Labrenz M."/>
            <person name="Spormann A.M."/>
            <person name="Op Den Camp H."/>
            <person name="Overmann J."/>
            <person name="Amann R."/>
            <person name="Jetten M.S.M."/>
            <person name="Mascher T."/>
            <person name="Medema M.H."/>
            <person name="Devos D.P."/>
            <person name="Kaster A.-K."/>
            <person name="Ovreas L."/>
            <person name="Rohde M."/>
            <person name="Galperin M.Y."/>
            <person name="Jogler C."/>
        </authorList>
    </citation>
    <scope>NUCLEOTIDE SEQUENCE [LARGE SCALE GENOMIC DNA]</scope>
    <source>
        <strain evidence="1 2">Pla111</strain>
    </source>
</reference>
<comment type="caution">
    <text evidence="1">The sequence shown here is derived from an EMBL/GenBank/DDBJ whole genome shotgun (WGS) entry which is preliminary data.</text>
</comment>
<gene>
    <name evidence="1" type="ORF">Pla111_22480</name>
</gene>
<keyword evidence="2" id="KW-1185">Reference proteome</keyword>
<proteinExistence type="predicted"/>
<evidence type="ECO:0000313" key="2">
    <source>
        <dbReference type="Proteomes" id="UP000318995"/>
    </source>
</evidence>
<dbReference type="Proteomes" id="UP000318995">
    <property type="component" value="Unassembled WGS sequence"/>
</dbReference>
<evidence type="ECO:0000313" key="1">
    <source>
        <dbReference type="EMBL" id="TWT43297.1"/>
    </source>
</evidence>